<dbReference type="Proteomes" id="UP000234681">
    <property type="component" value="Chromosome 17"/>
</dbReference>
<name>A6J6W5_RAT</name>
<reference evidence="2" key="1">
    <citation type="submission" date="2005-09" db="EMBL/GenBank/DDBJ databases">
        <authorList>
            <person name="Mural R.J."/>
            <person name="Li P.W."/>
            <person name="Adams M.D."/>
            <person name="Amanatides P.G."/>
            <person name="Baden-Tillson H."/>
            <person name="Barnstead M."/>
            <person name="Chin S.H."/>
            <person name="Dew I."/>
            <person name="Evans C.A."/>
            <person name="Ferriera S."/>
            <person name="Flanigan M."/>
            <person name="Fosler C."/>
            <person name="Glodek A."/>
            <person name="Gu Z."/>
            <person name="Holt R.A."/>
            <person name="Jennings D."/>
            <person name="Kraft C.L."/>
            <person name="Lu F."/>
            <person name="Nguyen T."/>
            <person name="Nusskern D.R."/>
            <person name="Pfannkoch C.M."/>
            <person name="Sitter C."/>
            <person name="Sutton G.G."/>
            <person name="Venter J.C."/>
            <person name="Wang Z."/>
            <person name="Woodage T."/>
            <person name="Zheng X.H."/>
            <person name="Zhong F."/>
        </authorList>
    </citation>
    <scope>NUCLEOTIDE SEQUENCE [LARGE SCALE GENOMIC DNA]</scope>
    <source>
        <strain>BN</strain>
        <strain evidence="2">Sprague-Dawley</strain>
    </source>
</reference>
<feature type="non-terminal residue" evidence="1">
    <location>
        <position position="74"/>
    </location>
</feature>
<evidence type="ECO:0000313" key="1">
    <source>
        <dbReference type="EMBL" id="EDL98115.1"/>
    </source>
</evidence>
<gene>
    <name evidence="1" type="ORF">rCG_44047</name>
</gene>
<dbReference type="AlphaFoldDB" id="A6J6W5"/>
<proteinExistence type="predicted"/>
<protein>
    <submittedName>
        <fullName evidence="1">RCG44047</fullName>
    </submittedName>
</protein>
<dbReference type="EMBL" id="CH473977">
    <property type="protein sequence ID" value="EDL98115.1"/>
    <property type="molecule type" value="Genomic_DNA"/>
</dbReference>
<evidence type="ECO:0000313" key="2">
    <source>
        <dbReference type="Proteomes" id="UP000234681"/>
    </source>
</evidence>
<accession>A6J6W5</accession>
<sequence>MGWGRQLCLLSRNVILDYSEKVRSIWSTDRDRTEPRVSFGEQLHRPCCRVTTEEKLCEVAHCLPRASRRSGCPP</sequence>
<organism evidence="1 2">
    <name type="scientific">Rattus norvegicus</name>
    <name type="common">Rat</name>
    <dbReference type="NCBI Taxonomy" id="10116"/>
    <lineage>
        <taxon>Eukaryota</taxon>
        <taxon>Metazoa</taxon>
        <taxon>Chordata</taxon>
        <taxon>Craniata</taxon>
        <taxon>Vertebrata</taxon>
        <taxon>Euteleostomi</taxon>
        <taxon>Mammalia</taxon>
        <taxon>Eutheria</taxon>
        <taxon>Euarchontoglires</taxon>
        <taxon>Glires</taxon>
        <taxon>Rodentia</taxon>
        <taxon>Myomorpha</taxon>
        <taxon>Muroidea</taxon>
        <taxon>Muridae</taxon>
        <taxon>Murinae</taxon>
        <taxon>Rattus</taxon>
    </lineage>
</organism>